<feature type="transmembrane region" description="Helical" evidence="10">
    <location>
        <begin position="489"/>
        <end position="513"/>
    </location>
</feature>
<evidence type="ECO:0000256" key="4">
    <source>
        <dbReference type="ARBA" id="ARBA00022737"/>
    </source>
</evidence>
<dbReference type="GO" id="GO:0140359">
    <property type="term" value="F:ABC-type transporter activity"/>
    <property type="evidence" value="ECO:0007669"/>
    <property type="project" value="InterPro"/>
</dbReference>
<evidence type="ECO:0000256" key="3">
    <source>
        <dbReference type="ARBA" id="ARBA00022692"/>
    </source>
</evidence>
<dbReference type="SUPFAM" id="SSF52540">
    <property type="entry name" value="P-loop containing nucleoside triphosphate hydrolases"/>
    <property type="match status" value="1"/>
</dbReference>
<dbReference type="InterPro" id="IPR036640">
    <property type="entry name" value="ABC1_TM_sf"/>
</dbReference>
<evidence type="ECO:0000259" key="11">
    <source>
        <dbReference type="PROSITE" id="PS50893"/>
    </source>
</evidence>
<dbReference type="GO" id="GO:0005524">
    <property type="term" value="F:ATP binding"/>
    <property type="evidence" value="ECO:0007669"/>
    <property type="project" value="UniProtKB-KW"/>
</dbReference>
<feature type="transmembrane region" description="Helical" evidence="10">
    <location>
        <begin position="165"/>
        <end position="187"/>
    </location>
</feature>
<keyword evidence="14" id="KW-1185">Reference proteome</keyword>
<dbReference type="InterPro" id="IPR003439">
    <property type="entry name" value="ABC_transporter-like_ATP-bd"/>
</dbReference>
<evidence type="ECO:0000256" key="10">
    <source>
        <dbReference type="SAM" id="Phobius"/>
    </source>
</evidence>
<dbReference type="PANTHER" id="PTHR24223">
    <property type="entry name" value="ATP-BINDING CASSETTE SUB-FAMILY C"/>
    <property type="match status" value="1"/>
</dbReference>
<feature type="transmembrane region" description="Helical" evidence="10">
    <location>
        <begin position="124"/>
        <end position="145"/>
    </location>
</feature>
<evidence type="ECO:0000256" key="8">
    <source>
        <dbReference type="ARBA" id="ARBA00023136"/>
    </source>
</evidence>
<proteinExistence type="predicted"/>
<dbReference type="EMBL" id="CAQQ02393989">
    <property type="status" value="NOT_ANNOTATED_CDS"/>
    <property type="molecule type" value="Genomic_DNA"/>
</dbReference>
<dbReference type="InterPro" id="IPR050173">
    <property type="entry name" value="ABC_transporter_C-like"/>
</dbReference>
<dbReference type="PROSITE" id="PS50893">
    <property type="entry name" value="ABC_TRANSPORTER_2"/>
    <property type="match status" value="1"/>
</dbReference>
<evidence type="ECO:0000256" key="9">
    <source>
        <dbReference type="SAM" id="MobiDB-lite"/>
    </source>
</evidence>
<dbReference type="HOGENOM" id="CLU_000604_27_14_1"/>
<feature type="domain" description="ABC transporter" evidence="11">
    <location>
        <begin position="215"/>
        <end position="405"/>
    </location>
</feature>
<reference evidence="14" key="1">
    <citation type="submission" date="2013-02" db="EMBL/GenBank/DDBJ databases">
        <authorList>
            <person name="Hughes D."/>
        </authorList>
    </citation>
    <scope>NUCLEOTIDE SEQUENCE</scope>
    <source>
        <strain>Durham</strain>
        <strain evidence="14">NC isolate 2 -- Noor lab</strain>
    </source>
</reference>
<dbReference type="PANTHER" id="PTHR24223:SF443">
    <property type="entry name" value="MULTIDRUG-RESISTANCE LIKE PROTEIN 1, ISOFORM I"/>
    <property type="match status" value="1"/>
</dbReference>
<evidence type="ECO:0000256" key="2">
    <source>
        <dbReference type="ARBA" id="ARBA00022448"/>
    </source>
</evidence>
<dbReference type="EnsemblMetazoa" id="MESCA001510-RA">
    <property type="protein sequence ID" value="MESCA001510-PA"/>
    <property type="gene ID" value="MESCA001510"/>
</dbReference>
<dbReference type="Pfam" id="PF00664">
    <property type="entry name" value="ABC_membrane"/>
    <property type="match status" value="2"/>
</dbReference>
<dbReference type="FunFam" id="1.20.1560.10:FF:000230">
    <property type="entry name" value="AGAP008437-PA"/>
    <property type="match status" value="1"/>
</dbReference>
<comment type="subcellular location">
    <subcellularLocation>
        <location evidence="1">Vacuole membrane</location>
        <topology evidence="1">Multi-pass membrane protein</topology>
    </subcellularLocation>
</comment>
<keyword evidence="4" id="KW-0677">Repeat</keyword>
<dbReference type="Gene3D" id="3.40.50.300">
    <property type="entry name" value="P-loop containing nucleotide triphosphate hydrolases"/>
    <property type="match status" value="2"/>
</dbReference>
<name>T1GDV9_MEGSC</name>
<reference evidence="13" key="2">
    <citation type="submission" date="2015-06" db="UniProtKB">
        <authorList>
            <consortium name="EnsemblMetazoa"/>
        </authorList>
    </citation>
    <scope>IDENTIFICATION</scope>
</reference>
<dbReference type="InterPro" id="IPR011527">
    <property type="entry name" value="ABC1_TM_dom"/>
</dbReference>
<protein>
    <recommendedName>
        <fullName evidence="15">ABC transmembrane type-1 domain-containing protein</fullName>
    </recommendedName>
</protein>
<organism evidence="13 14">
    <name type="scientific">Megaselia scalaris</name>
    <name type="common">Humpbacked fly</name>
    <name type="synonym">Phora scalaris</name>
    <dbReference type="NCBI Taxonomy" id="36166"/>
    <lineage>
        <taxon>Eukaryota</taxon>
        <taxon>Metazoa</taxon>
        <taxon>Ecdysozoa</taxon>
        <taxon>Arthropoda</taxon>
        <taxon>Hexapoda</taxon>
        <taxon>Insecta</taxon>
        <taxon>Pterygota</taxon>
        <taxon>Neoptera</taxon>
        <taxon>Endopterygota</taxon>
        <taxon>Diptera</taxon>
        <taxon>Brachycera</taxon>
        <taxon>Muscomorpha</taxon>
        <taxon>Platypezoidea</taxon>
        <taxon>Phoridae</taxon>
        <taxon>Megaseliini</taxon>
        <taxon>Megaselia</taxon>
    </lineage>
</organism>
<evidence type="ECO:0000313" key="14">
    <source>
        <dbReference type="Proteomes" id="UP000015102"/>
    </source>
</evidence>
<dbReference type="STRING" id="36166.T1GDV9"/>
<evidence type="ECO:0000259" key="12">
    <source>
        <dbReference type="PROSITE" id="PS50929"/>
    </source>
</evidence>
<feature type="transmembrane region" description="Helical" evidence="10">
    <location>
        <begin position="39"/>
        <end position="60"/>
    </location>
</feature>
<dbReference type="SUPFAM" id="SSF90123">
    <property type="entry name" value="ABC transporter transmembrane region"/>
    <property type="match status" value="2"/>
</dbReference>
<dbReference type="GO" id="GO:0016887">
    <property type="term" value="F:ATP hydrolysis activity"/>
    <property type="evidence" value="ECO:0007669"/>
    <property type="project" value="InterPro"/>
</dbReference>
<dbReference type="Pfam" id="PF00005">
    <property type="entry name" value="ABC_tran"/>
    <property type="match status" value="2"/>
</dbReference>
<evidence type="ECO:0000313" key="13">
    <source>
        <dbReference type="EnsemblMetazoa" id="MESCA001510-PA"/>
    </source>
</evidence>
<evidence type="ECO:0000256" key="6">
    <source>
        <dbReference type="ARBA" id="ARBA00022840"/>
    </source>
</evidence>
<feature type="transmembrane region" description="Helical" evidence="10">
    <location>
        <begin position="12"/>
        <end position="33"/>
    </location>
</feature>
<dbReference type="PROSITE" id="PS00211">
    <property type="entry name" value="ABC_TRANSPORTER_1"/>
    <property type="match status" value="1"/>
</dbReference>
<dbReference type="SMART" id="SM00382">
    <property type="entry name" value="AAA"/>
    <property type="match status" value="1"/>
</dbReference>
<dbReference type="InterPro" id="IPR003593">
    <property type="entry name" value="AAA+_ATPase"/>
</dbReference>
<feature type="region of interest" description="Disordered" evidence="9">
    <location>
        <begin position="404"/>
        <end position="435"/>
    </location>
</feature>
<dbReference type="Gene3D" id="1.20.1560.10">
    <property type="entry name" value="ABC transporter type 1, transmembrane domain"/>
    <property type="match status" value="2"/>
</dbReference>
<evidence type="ECO:0000256" key="5">
    <source>
        <dbReference type="ARBA" id="ARBA00022741"/>
    </source>
</evidence>
<dbReference type="GO" id="GO:0005774">
    <property type="term" value="C:vacuolar membrane"/>
    <property type="evidence" value="ECO:0007669"/>
    <property type="project" value="UniProtKB-SubCell"/>
</dbReference>
<sequence length="589" mass="65140">MAVDAEMFVELTLYINMIWSAPLQIGVALYFLWNVLGPSVMAGFGAMLLMIPLNGWMANVTRKFQVKQMLEKDGRVKLMNEILSGIKVLKLYAWEHSFEDKILGIRDKEIQTLKGQAHITAGTFFFWTSIPFLVSLVSFATYVMVDENNILDANTAFVSLSLFNILRAPLMILPMMITSVIQIQVAIKRINKFMNGEELDPKNVSHDKKYVKTPVIIEDGSFSWGGEDVCIKNINIKADKGSLVAIVGTVGCGKTSLISSILGEMEKISGLEEISKYYTSLCAKADIDMLSAGDQTEIGEKGINLSGGQKQRISLARAVYADTDIYLFDDPLSAVDSHVGKHIFEEVIGPDGILSNKTKILVTHGVVFLPQVDNIYVMKEGTISETGTYKQLVDSKGAFSEFLEQHGNDDTNSDEEDNNSETLSRSDSVLGSGSISSHGKVLKRLNSTESQNSALEKQTDAGKLIEDEEAETGSVKWEIYKHYFQSIGIFLSIVSLLFIFAFQAFEVGANLWLTKWSTDESAGTDTSRRDMYLGVYGGFGIAQAVSVYFGYLMIGLGCLRSAKIMHNQLLSSVLHWPMELFDTTPLVGY</sequence>
<keyword evidence="6" id="KW-0067">ATP-binding</keyword>
<keyword evidence="8 10" id="KW-0472">Membrane</keyword>
<feature type="domain" description="ABC transmembrane type-1" evidence="12">
    <location>
        <begin position="1"/>
        <end position="182"/>
    </location>
</feature>
<dbReference type="OMA" id="EDECKLA"/>
<feature type="compositionally biased region" description="Low complexity" evidence="9">
    <location>
        <begin position="420"/>
        <end position="435"/>
    </location>
</feature>
<evidence type="ECO:0000256" key="1">
    <source>
        <dbReference type="ARBA" id="ARBA00004128"/>
    </source>
</evidence>
<evidence type="ECO:0008006" key="15">
    <source>
        <dbReference type="Google" id="ProtNLM"/>
    </source>
</evidence>
<dbReference type="Proteomes" id="UP000015102">
    <property type="component" value="Unassembled WGS sequence"/>
</dbReference>
<keyword evidence="7 10" id="KW-1133">Transmembrane helix</keyword>
<dbReference type="PROSITE" id="PS50929">
    <property type="entry name" value="ABC_TM1F"/>
    <property type="match status" value="2"/>
</dbReference>
<dbReference type="InterPro" id="IPR017871">
    <property type="entry name" value="ABC_transporter-like_CS"/>
</dbReference>
<keyword evidence="2" id="KW-0813">Transport</keyword>
<feature type="domain" description="ABC transmembrane type-1" evidence="12">
    <location>
        <begin position="493"/>
        <end position="589"/>
    </location>
</feature>
<accession>T1GDV9</accession>
<dbReference type="CDD" id="cd18595">
    <property type="entry name" value="ABC_6TM_MRP1_2_3_6_D1_like"/>
    <property type="match status" value="1"/>
</dbReference>
<keyword evidence="3 10" id="KW-0812">Transmembrane</keyword>
<keyword evidence="5" id="KW-0547">Nucleotide-binding</keyword>
<dbReference type="AlphaFoldDB" id="T1GDV9"/>
<dbReference type="InterPro" id="IPR027417">
    <property type="entry name" value="P-loop_NTPase"/>
</dbReference>
<evidence type="ECO:0000256" key="7">
    <source>
        <dbReference type="ARBA" id="ARBA00022989"/>
    </source>
</evidence>
<feature type="transmembrane region" description="Helical" evidence="10">
    <location>
        <begin position="533"/>
        <end position="559"/>
    </location>
</feature>
<dbReference type="CDD" id="cd03250">
    <property type="entry name" value="ABCC_MRP_domain1"/>
    <property type="match status" value="1"/>
</dbReference>